<dbReference type="InterPro" id="IPR050957">
    <property type="entry name" value="BMP_lipoprotein"/>
</dbReference>
<dbReference type="PRINTS" id="PR01733">
    <property type="entry name" value="LIPPROTEIN48"/>
</dbReference>
<dbReference type="Pfam" id="PF02608">
    <property type="entry name" value="Bmp"/>
    <property type="match status" value="1"/>
</dbReference>
<evidence type="ECO:0000313" key="8">
    <source>
        <dbReference type="EMBL" id="TDV24319.1"/>
    </source>
</evidence>
<gene>
    <name evidence="8" type="ORF">BCF59_0278</name>
</gene>
<accession>A0A4R7UD24</accession>
<feature type="domain" description="ABC transporter substrate-binding protein PnrA-like" evidence="7">
    <location>
        <begin position="78"/>
        <end position="400"/>
    </location>
</feature>
<keyword evidence="5 8" id="KW-0449">Lipoprotein</keyword>
<keyword evidence="3 6" id="KW-0732">Signal</keyword>
<name>A0A4R7UD24_9BACT</name>
<dbReference type="RefSeq" id="WP_134110506.1">
    <property type="nucleotide sequence ID" value="NZ_SOCN01000001.1"/>
</dbReference>
<evidence type="ECO:0000313" key="9">
    <source>
        <dbReference type="Proteomes" id="UP000295757"/>
    </source>
</evidence>
<organism evidence="8 9">
    <name type="scientific">Mycoplasmopsis mustelae</name>
    <dbReference type="NCBI Taxonomy" id="171289"/>
    <lineage>
        <taxon>Bacteria</taxon>
        <taxon>Bacillati</taxon>
        <taxon>Mycoplasmatota</taxon>
        <taxon>Mycoplasmoidales</taxon>
        <taxon>Metamycoplasmataceae</taxon>
        <taxon>Mycoplasmopsis</taxon>
    </lineage>
</organism>
<evidence type="ECO:0000256" key="2">
    <source>
        <dbReference type="ARBA" id="ARBA00022475"/>
    </source>
</evidence>
<evidence type="ECO:0000259" key="7">
    <source>
        <dbReference type="Pfam" id="PF02608"/>
    </source>
</evidence>
<evidence type="ECO:0000256" key="6">
    <source>
        <dbReference type="SAM" id="SignalP"/>
    </source>
</evidence>
<feature type="signal peptide" evidence="6">
    <location>
        <begin position="1"/>
        <end position="24"/>
    </location>
</feature>
<protein>
    <submittedName>
        <fullName evidence="8">Basic membrane lipoprotein Med (Substrate-binding protein (PBP1-ABC) superfamily)</fullName>
    </submittedName>
</protein>
<dbReference type="InterPro" id="IPR008107">
    <property type="entry name" value="Mycoplasma_p48"/>
</dbReference>
<sequence length="439" mass="47805">MKKKIKKIFLGVTPVVLAGTSVIAAACGNQNDGKIEKVREKREITTPEAYIAPADRVAKLEKNNTFTLPEEDRGIGIVVVTDSGHVTDKSFNQSSWEAALAIQDQTKGNDGKPTVVVNNIEPTNSQYNAAYDAAFRSGAEIWVLTGFAHKGKIDTWIKRNATKLKTRDIKIFGIDFDLKGVDLGGFKKFYSLNFKINEASYIAGYAIAKFISENSNNKKLSSFGGGPFNGVTDYMTGYLKGILDWNTENPTKKVTHGTINLSSGFEPGTEMNAAINDTLAQKASVIYPVAGPATKSTLDILKSKNDNNTYVIGVDVDQSISLGTETKGRFLTSVLKDITQAVYDSILEVAFGNTKKVIFGNKQDAKGDFAQGWVGLAESTLTDEALRKKMNDNIKLAKEKFNGLSAEKKAFIDQDKAEMGGPNLQINDLVNKLVKKVNS</sequence>
<dbReference type="Gene3D" id="3.40.50.2300">
    <property type="match status" value="2"/>
</dbReference>
<reference evidence="8 9" key="1">
    <citation type="submission" date="2019-03" db="EMBL/GenBank/DDBJ databases">
        <title>Genomic Encyclopedia of Archaeal and Bacterial Type Strains, Phase II (KMG-II): from individual species to whole genera.</title>
        <authorList>
            <person name="Goeker M."/>
        </authorList>
    </citation>
    <scope>NUCLEOTIDE SEQUENCE [LARGE SCALE GENOMIC DNA]</scope>
    <source>
        <strain evidence="8 9">ATCC 35214</strain>
    </source>
</reference>
<comment type="caution">
    <text evidence="8">The sequence shown here is derived from an EMBL/GenBank/DDBJ whole genome shotgun (WGS) entry which is preliminary data.</text>
</comment>
<dbReference type="EMBL" id="SOCN01000001">
    <property type="protein sequence ID" value="TDV24319.1"/>
    <property type="molecule type" value="Genomic_DNA"/>
</dbReference>
<evidence type="ECO:0000256" key="4">
    <source>
        <dbReference type="ARBA" id="ARBA00023136"/>
    </source>
</evidence>
<dbReference type="Proteomes" id="UP000295757">
    <property type="component" value="Unassembled WGS sequence"/>
</dbReference>
<evidence type="ECO:0000256" key="5">
    <source>
        <dbReference type="ARBA" id="ARBA00023288"/>
    </source>
</evidence>
<keyword evidence="2" id="KW-1003">Cell membrane</keyword>
<feature type="chain" id="PRO_5020537324" evidence="6">
    <location>
        <begin position="25"/>
        <end position="439"/>
    </location>
</feature>
<comment type="subcellular location">
    <subcellularLocation>
        <location evidence="1">Cell membrane</location>
    </subcellularLocation>
</comment>
<dbReference type="PROSITE" id="PS51257">
    <property type="entry name" value="PROKAR_LIPOPROTEIN"/>
    <property type="match status" value="1"/>
</dbReference>
<dbReference type="InterPro" id="IPR003760">
    <property type="entry name" value="PnrA-like"/>
</dbReference>
<dbReference type="GO" id="GO:0005886">
    <property type="term" value="C:plasma membrane"/>
    <property type="evidence" value="ECO:0007669"/>
    <property type="project" value="UniProtKB-SubCell"/>
</dbReference>
<evidence type="ECO:0000256" key="1">
    <source>
        <dbReference type="ARBA" id="ARBA00004236"/>
    </source>
</evidence>
<dbReference type="AlphaFoldDB" id="A0A4R7UD24"/>
<keyword evidence="9" id="KW-1185">Reference proteome</keyword>
<dbReference type="OrthoDB" id="9769871at2"/>
<keyword evidence="4" id="KW-0472">Membrane</keyword>
<evidence type="ECO:0000256" key="3">
    <source>
        <dbReference type="ARBA" id="ARBA00022729"/>
    </source>
</evidence>
<proteinExistence type="predicted"/>
<dbReference type="PANTHER" id="PTHR34296">
    <property type="entry name" value="TRANSCRIPTIONAL ACTIVATOR PROTEIN MED"/>
    <property type="match status" value="1"/>
</dbReference>
<dbReference type="PANTHER" id="PTHR34296:SF2">
    <property type="entry name" value="ABC TRANSPORTER GUANOSINE-BINDING PROTEIN NUPN"/>
    <property type="match status" value="1"/>
</dbReference>